<dbReference type="GO" id="GO:0050684">
    <property type="term" value="P:regulation of mRNA processing"/>
    <property type="evidence" value="ECO:0007669"/>
    <property type="project" value="TreeGrafter"/>
</dbReference>
<evidence type="ECO:0000256" key="3">
    <source>
        <dbReference type="ARBA" id="ARBA00022679"/>
    </source>
</evidence>
<dbReference type="Gene3D" id="1.10.510.10">
    <property type="entry name" value="Transferase(Phosphotransferase) domain 1"/>
    <property type="match status" value="1"/>
</dbReference>
<proteinExistence type="predicted"/>
<dbReference type="SUPFAM" id="SSF56112">
    <property type="entry name" value="Protein kinase-like (PK-like)"/>
    <property type="match status" value="1"/>
</dbReference>
<dbReference type="InterPro" id="IPR008271">
    <property type="entry name" value="Ser/Thr_kinase_AS"/>
</dbReference>
<dbReference type="Gene3D" id="3.30.200.20">
    <property type="entry name" value="Phosphorylase Kinase, domain 1"/>
    <property type="match status" value="1"/>
</dbReference>
<dbReference type="SMART" id="SM00220">
    <property type="entry name" value="S_TKc"/>
    <property type="match status" value="1"/>
</dbReference>
<dbReference type="InterPro" id="IPR011009">
    <property type="entry name" value="Kinase-like_dom_sf"/>
</dbReference>
<evidence type="ECO:0000256" key="6">
    <source>
        <dbReference type="ARBA" id="ARBA00022840"/>
    </source>
</evidence>
<dbReference type="InterPro" id="IPR000719">
    <property type="entry name" value="Prot_kinase_dom"/>
</dbReference>
<dbReference type="PROSITE" id="PS00108">
    <property type="entry name" value="PROTEIN_KINASE_ST"/>
    <property type="match status" value="1"/>
</dbReference>
<dbReference type="PANTHER" id="PTHR47634:SF9">
    <property type="entry name" value="PROTEIN KINASE DOMAIN-CONTAINING PROTEIN-RELATED"/>
    <property type="match status" value="1"/>
</dbReference>
<accession>A0A9W9H095</accession>
<feature type="domain" description="Protein kinase" evidence="9">
    <location>
        <begin position="59"/>
        <end position="406"/>
    </location>
</feature>
<dbReference type="Proteomes" id="UP001149079">
    <property type="component" value="Unassembled WGS sequence"/>
</dbReference>
<comment type="caution">
    <text evidence="10">The sequence shown here is derived from an EMBL/GenBank/DDBJ whole genome shotgun (WGS) entry which is preliminary data.</text>
</comment>
<keyword evidence="5 10" id="KW-0418">Kinase</keyword>
<keyword evidence="11" id="KW-1185">Reference proteome</keyword>
<comment type="catalytic activity">
    <reaction evidence="7">
        <text>L-threonyl-[protein] + ATP = O-phospho-L-threonyl-[protein] + ADP + H(+)</text>
        <dbReference type="Rhea" id="RHEA:46608"/>
        <dbReference type="Rhea" id="RHEA-COMP:11060"/>
        <dbReference type="Rhea" id="RHEA-COMP:11605"/>
        <dbReference type="ChEBI" id="CHEBI:15378"/>
        <dbReference type="ChEBI" id="CHEBI:30013"/>
        <dbReference type="ChEBI" id="CHEBI:30616"/>
        <dbReference type="ChEBI" id="CHEBI:61977"/>
        <dbReference type="ChEBI" id="CHEBI:456216"/>
        <dbReference type="EC" id="2.7.11.1"/>
    </reaction>
</comment>
<evidence type="ECO:0000256" key="7">
    <source>
        <dbReference type="ARBA" id="ARBA00047899"/>
    </source>
</evidence>
<gene>
    <name evidence="10" type="ORF">N7515_004512</name>
</gene>
<keyword evidence="2" id="KW-0723">Serine/threonine-protein kinase</keyword>
<dbReference type="Pfam" id="PF00069">
    <property type="entry name" value="Pkinase"/>
    <property type="match status" value="2"/>
</dbReference>
<evidence type="ECO:0000256" key="1">
    <source>
        <dbReference type="ARBA" id="ARBA00012513"/>
    </source>
</evidence>
<protein>
    <recommendedName>
        <fullName evidence="1">non-specific serine/threonine protein kinase</fullName>
        <ecNumber evidence="1">2.7.11.1</ecNumber>
    </recommendedName>
</protein>
<sequence>MKLFRQNLSKSLRFLSLKSSRSLSSPAATRTSPMEEELGQGYDPGKYYPARIGETIDKYLVISKLGWGANSTAWLAKDTSRWARQSTRYVTLKITNSGDAANKAAEDELEISNHISGLGSEHQGLRYIRLVKESFRMRGMSGDHICLVFEPLREPLWLLGRHLGSAGVPPKVLKAFLKILLLGLDFLHSECHVIHTDLKADNFLIVFEDAVVLKSYVNQQERDPAPHVFRNGRPVFESRPDFGPLRRGCCCLRHVPSLHNHEIQPQPFCAPEVLLRAGWTYSANIWNLGTMLWELLAETTLFDGICPDSALYSREAHIAQMIRLLGPPPPQLLSKCDPGIHDNLFSSQGTFKFPHLVPSEDYNLSNLTPFLDGEDKRLFIEFVLRMLQWEPERRSSAKQLFDDPWLSYNYP</sequence>
<keyword evidence="4" id="KW-0547">Nucleotide-binding</keyword>
<evidence type="ECO:0000313" key="11">
    <source>
        <dbReference type="Proteomes" id="UP001149079"/>
    </source>
</evidence>
<evidence type="ECO:0000313" key="10">
    <source>
        <dbReference type="EMBL" id="KAJ5135234.1"/>
    </source>
</evidence>
<evidence type="ECO:0000256" key="8">
    <source>
        <dbReference type="ARBA" id="ARBA00048679"/>
    </source>
</evidence>
<organism evidence="10 11">
    <name type="scientific">Penicillium bovifimosum</name>
    <dbReference type="NCBI Taxonomy" id="126998"/>
    <lineage>
        <taxon>Eukaryota</taxon>
        <taxon>Fungi</taxon>
        <taxon>Dikarya</taxon>
        <taxon>Ascomycota</taxon>
        <taxon>Pezizomycotina</taxon>
        <taxon>Eurotiomycetes</taxon>
        <taxon>Eurotiomycetidae</taxon>
        <taxon>Eurotiales</taxon>
        <taxon>Aspergillaceae</taxon>
        <taxon>Penicillium</taxon>
    </lineage>
</organism>
<dbReference type="EMBL" id="JAPQKL010000004">
    <property type="protein sequence ID" value="KAJ5135234.1"/>
    <property type="molecule type" value="Genomic_DNA"/>
</dbReference>
<dbReference type="GO" id="GO:0005524">
    <property type="term" value="F:ATP binding"/>
    <property type="evidence" value="ECO:0007669"/>
    <property type="project" value="UniProtKB-KW"/>
</dbReference>
<dbReference type="EC" id="2.7.11.1" evidence="1"/>
<dbReference type="AlphaFoldDB" id="A0A9W9H095"/>
<dbReference type="GO" id="GO:0005737">
    <property type="term" value="C:cytoplasm"/>
    <property type="evidence" value="ECO:0007669"/>
    <property type="project" value="TreeGrafter"/>
</dbReference>
<dbReference type="GO" id="GO:0005634">
    <property type="term" value="C:nucleus"/>
    <property type="evidence" value="ECO:0007669"/>
    <property type="project" value="TreeGrafter"/>
</dbReference>
<comment type="catalytic activity">
    <reaction evidence="8">
        <text>L-seryl-[protein] + ATP = O-phospho-L-seryl-[protein] + ADP + H(+)</text>
        <dbReference type="Rhea" id="RHEA:17989"/>
        <dbReference type="Rhea" id="RHEA-COMP:9863"/>
        <dbReference type="Rhea" id="RHEA-COMP:11604"/>
        <dbReference type="ChEBI" id="CHEBI:15378"/>
        <dbReference type="ChEBI" id="CHEBI:29999"/>
        <dbReference type="ChEBI" id="CHEBI:30616"/>
        <dbReference type="ChEBI" id="CHEBI:83421"/>
        <dbReference type="ChEBI" id="CHEBI:456216"/>
        <dbReference type="EC" id="2.7.11.1"/>
    </reaction>
</comment>
<dbReference type="OrthoDB" id="5979581at2759"/>
<keyword evidence="3" id="KW-0808">Transferase</keyword>
<dbReference type="RefSeq" id="XP_056522206.1">
    <property type="nucleotide sequence ID" value="XM_056665256.1"/>
</dbReference>
<keyword evidence="6" id="KW-0067">ATP-binding</keyword>
<evidence type="ECO:0000256" key="2">
    <source>
        <dbReference type="ARBA" id="ARBA00022527"/>
    </source>
</evidence>
<dbReference type="InterPro" id="IPR051334">
    <property type="entry name" value="SRPK"/>
</dbReference>
<evidence type="ECO:0000259" key="9">
    <source>
        <dbReference type="PROSITE" id="PS50011"/>
    </source>
</evidence>
<reference evidence="10" key="1">
    <citation type="submission" date="2022-11" db="EMBL/GenBank/DDBJ databases">
        <authorList>
            <person name="Petersen C."/>
        </authorList>
    </citation>
    <scope>NUCLEOTIDE SEQUENCE</scope>
    <source>
        <strain evidence="10">IBT 22155</strain>
    </source>
</reference>
<dbReference type="GO" id="GO:0004674">
    <property type="term" value="F:protein serine/threonine kinase activity"/>
    <property type="evidence" value="ECO:0007669"/>
    <property type="project" value="UniProtKB-KW"/>
</dbReference>
<dbReference type="PROSITE" id="PS50011">
    <property type="entry name" value="PROTEIN_KINASE_DOM"/>
    <property type="match status" value="1"/>
</dbReference>
<evidence type="ECO:0000256" key="5">
    <source>
        <dbReference type="ARBA" id="ARBA00022777"/>
    </source>
</evidence>
<dbReference type="GO" id="GO:0000245">
    <property type="term" value="P:spliceosomal complex assembly"/>
    <property type="evidence" value="ECO:0007669"/>
    <property type="project" value="TreeGrafter"/>
</dbReference>
<evidence type="ECO:0000256" key="4">
    <source>
        <dbReference type="ARBA" id="ARBA00022741"/>
    </source>
</evidence>
<dbReference type="PANTHER" id="PTHR47634">
    <property type="entry name" value="PROTEIN KINASE DOMAIN-CONTAINING PROTEIN-RELATED"/>
    <property type="match status" value="1"/>
</dbReference>
<reference evidence="10" key="2">
    <citation type="journal article" date="2023" name="IMA Fungus">
        <title>Comparative genomic study of the Penicillium genus elucidates a diverse pangenome and 15 lateral gene transfer events.</title>
        <authorList>
            <person name="Petersen C."/>
            <person name="Sorensen T."/>
            <person name="Nielsen M.R."/>
            <person name="Sondergaard T.E."/>
            <person name="Sorensen J.L."/>
            <person name="Fitzpatrick D.A."/>
            <person name="Frisvad J.C."/>
            <person name="Nielsen K.L."/>
        </authorList>
    </citation>
    <scope>NUCLEOTIDE SEQUENCE</scope>
    <source>
        <strain evidence="10">IBT 22155</strain>
    </source>
</reference>
<name>A0A9W9H095_9EURO</name>
<dbReference type="GeneID" id="81404426"/>